<dbReference type="RefSeq" id="WP_075647893.1">
    <property type="nucleotide sequence ID" value="NZ_AP019657.1"/>
</dbReference>
<organism evidence="4 5">
    <name type="scientific">Vibrio ponticus</name>
    <dbReference type="NCBI Taxonomy" id="265668"/>
    <lineage>
        <taxon>Bacteria</taxon>
        <taxon>Pseudomonadati</taxon>
        <taxon>Pseudomonadota</taxon>
        <taxon>Gammaproteobacteria</taxon>
        <taxon>Vibrionales</taxon>
        <taxon>Vibrionaceae</taxon>
        <taxon>Vibrio</taxon>
    </lineage>
</organism>
<feature type="signal peptide" evidence="2">
    <location>
        <begin position="1"/>
        <end position="20"/>
    </location>
</feature>
<dbReference type="Pfam" id="PF13505">
    <property type="entry name" value="OMP_b-brl"/>
    <property type="match status" value="1"/>
</dbReference>
<dbReference type="InterPro" id="IPR027385">
    <property type="entry name" value="Beta-barrel_OMP"/>
</dbReference>
<sequence length="178" mass="18616">MKKAIALTALMLAVSSNVFAQENKDKRGFGISIGYSSFVSGDLDELDGAPFTIGGNYTLKNGVLIGFDFTPNLIDDSDSIYILGENIRGDIETSLFTPYIGLELENGLRVMGGVAFANSEATLSSNHNSVSEDETTAGLMAGLGYVANNGLTVGGKLSFVDVGGFDGVVSSVSIGYKF</sequence>
<evidence type="ECO:0000313" key="4">
    <source>
        <dbReference type="EMBL" id="OLQ95333.1"/>
    </source>
</evidence>
<keyword evidence="1 2" id="KW-0732">Signal</keyword>
<dbReference type="InterPro" id="IPR011250">
    <property type="entry name" value="OMP/PagP_B-barrel"/>
</dbReference>
<dbReference type="Proteomes" id="UP000186206">
    <property type="component" value="Unassembled WGS sequence"/>
</dbReference>
<protein>
    <recommendedName>
        <fullName evidence="3">Outer membrane protein beta-barrel domain-containing protein</fullName>
    </recommendedName>
</protein>
<evidence type="ECO:0000256" key="1">
    <source>
        <dbReference type="ARBA" id="ARBA00022729"/>
    </source>
</evidence>
<dbReference type="Gene3D" id="2.40.160.20">
    <property type="match status" value="1"/>
</dbReference>
<reference evidence="4 5" key="1">
    <citation type="submission" date="2016-09" db="EMBL/GenBank/DDBJ databases">
        <title>Genomic Taxonomy of the Vibrionaceae.</title>
        <authorList>
            <person name="Gonzalez-Castillo A."/>
            <person name="Gomez-Gil B."/>
            <person name="Enciso-Ibarra K."/>
        </authorList>
    </citation>
    <scope>NUCLEOTIDE SEQUENCE [LARGE SCALE GENOMIC DNA]</scope>
    <source>
        <strain evidence="4 5">CAIM 1731</strain>
    </source>
</reference>
<name>A0ABX3FMR1_9VIBR</name>
<gene>
    <name evidence="4" type="ORF">BIY21_06410</name>
</gene>
<dbReference type="SUPFAM" id="SSF56925">
    <property type="entry name" value="OMPA-like"/>
    <property type="match status" value="1"/>
</dbReference>
<evidence type="ECO:0000256" key="2">
    <source>
        <dbReference type="SAM" id="SignalP"/>
    </source>
</evidence>
<proteinExistence type="predicted"/>
<accession>A0ABX3FMR1</accession>
<keyword evidence="5" id="KW-1185">Reference proteome</keyword>
<evidence type="ECO:0000313" key="5">
    <source>
        <dbReference type="Proteomes" id="UP000186206"/>
    </source>
</evidence>
<evidence type="ECO:0000259" key="3">
    <source>
        <dbReference type="Pfam" id="PF13505"/>
    </source>
</evidence>
<feature type="chain" id="PRO_5046718659" description="Outer membrane protein beta-barrel domain-containing protein" evidence="2">
    <location>
        <begin position="21"/>
        <end position="178"/>
    </location>
</feature>
<dbReference type="EMBL" id="MJMI01000033">
    <property type="protein sequence ID" value="OLQ95333.1"/>
    <property type="molecule type" value="Genomic_DNA"/>
</dbReference>
<feature type="domain" description="Outer membrane protein beta-barrel" evidence="3">
    <location>
        <begin position="7"/>
        <end position="178"/>
    </location>
</feature>
<comment type="caution">
    <text evidence="4">The sequence shown here is derived from an EMBL/GenBank/DDBJ whole genome shotgun (WGS) entry which is preliminary data.</text>
</comment>